<organism evidence="2 3">
    <name type="scientific">Blumeria graminis f. sp. triticale</name>
    <dbReference type="NCBI Taxonomy" id="1689686"/>
    <lineage>
        <taxon>Eukaryota</taxon>
        <taxon>Fungi</taxon>
        <taxon>Dikarya</taxon>
        <taxon>Ascomycota</taxon>
        <taxon>Pezizomycotina</taxon>
        <taxon>Leotiomycetes</taxon>
        <taxon>Erysiphales</taxon>
        <taxon>Erysiphaceae</taxon>
        <taxon>Blumeria</taxon>
    </lineage>
</organism>
<evidence type="ECO:0000256" key="1">
    <source>
        <dbReference type="SAM" id="MobiDB-lite"/>
    </source>
</evidence>
<feature type="region of interest" description="Disordered" evidence="1">
    <location>
        <begin position="1"/>
        <end position="30"/>
    </location>
</feature>
<comment type="caution">
    <text evidence="2">The sequence shown here is derived from an EMBL/GenBank/DDBJ whole genome shotgun (WGS) entry which is preliminary data.</text>
</comment>
<reference evidence="2" key="1">
    <citation type="submission" date="2020-10" db="EMBL/GenBank/DDBJ databases">
        <authorList>
            <person name="Muller C M."/>
        </authorList>
    </citation>
    <scope>NUCLEOTIDE SEQUENCE</scope>
    <source>
        <strain evidence="2">THUN-12</strain>
    </source>
</reference>
<gene>
    <name evidence="2" type="ORF">BGTH12_LOCUS3695</name>
</gene>
<name>A0A9W4D5K1_BLUGR</name>
<protein>
    <submittedName>
        <fullName evidence="2">BgTH12-04930</fullName>
    </submittedName>
</protein>
<sequence>MEKRSFSRLRLSCPRCHRRPRSSPEKLSRK</sequence>
<accession>A0A9W4D5K1</accession>
<dbReference type="Proteomes" id="UP000683417">
    <property type="component" value="Unassembled WGS sequence"/>
</dbReference>
<evidence type="ECO:0000313" key="3">
    <source>
        <dbReference type="Proteomes" id="UP000683417"/>
    </source>
</evidence>
<proteinExistence type="predicted"/>
<dbReference type="EMBL" id="CAJHIT010000006">
    <property type="protein sequence ID" value="CAD6502337.1"/>
    <property type="molecule type" value="Genomic_DNA"/>
</dbReference>
<dbReference type="AlphaFoldDB" id="A0A9W4D5K1"/>
<evidence type="ECO:0000313" key="2">
    <source>
        <dbReference type="EMBL" id="CAD6502337.1"/>
    </source>
</evidence>